<protein>
    <submittedName>
        <fullName evidence="1">Uncharacterized protein</fullName>
    </submittedName>
</protein>
<dbReference type="AlphaFoldDB" id="A0AAN9M9S3"/>
<proteinExistence type="predicted"/>
<evidence type="ECO:0000313" key="2">
    <source>
        <dbReference type="Proteomes" id="UP001367508"/>
    </source>
</evidence>
<evidence type="ECO:0000313" key="1">
    <source>
        <dbReference type="EMBL" id="KAK7350474.1"/>
    </source>
</evidence>
<organism evidence="1 2">
    <name type="scientific">Canavalia gladiata</name>
    <name type="common">Sword bean</name>
    <name type="synonym">Dolichos gladiatus</name>
    <dbReference type="NCBI Taxonomy" id="3824"/>
    <lineage>
        <taxon>Eukaryota</taxon>
        <taxon>Viridiplantae</taxon>
        <taxon>Streptophyta</taxon>
        <taxon>Embryophyta</taxon>
        <taxon>Tracheophyta</taxon>
        <taxon>Spermatophyta</taxon>
        <taxon>Magnoliopsida</taxon>
        <taxon>eudicotyledons</taxon>
        <taxon>Gunneridae</taxon>
        <taxon>Pentapetalae</taxon>
        <taxon>rosids</taxon>
        <taxon>fabids</taxon>
        <taxon>Fabales</taxon>
        <taxon>Fabaceae</taxon>
        <taxon>Papilionoideae</taxon>
        <taxon>50 kb inversion clade</taxon>
        <taxon>NPAAA clade</taxon>
        <taxon>indigoferoid/millettioid clade</taxon>
        <taxon>Phaseoleae</taxon>
        <taxon>Canavalia</taxon>
    </lineage>
</organism>
<comment type="caution">
    <text evidence="1">The sequence shown here is derived from an EMBL/GenBank/DDBJ whole genome shotgun (WGS) entry which is preliminary data.</text>
</comment>
<name>A0AAN9M9S3_CANGL</name>
<accession>A0AAN9M9S3</accession>
<dbReference type="Proteomes" id="UP001367508">
    <property type="component" value="Unassembled WGS sequence"/>
</dbReference>
<keyword evidence="2" id="KW-1185">Reference proteome</keyword>
<sequence length="179" mass="20754">MITGAGCRTTAVPRQILLHSASHGFSVESKYDFTYFSTILWFRYNRDSLVSKAISSFTLMLHQSIYSLARKGTTPDEIYWPETSQIWITTHRLLEIYDRDISIENITRARQSSCRRKSAVDGVRQSDELQSSWKFLAQVIQNLERQSAFLFFPLEPPNPQKRKKDPSKLLPLIYLYASP</sequence>
<reference evidence="1 2" key="1">
    <citation type="submission" date="2024-01" db="EMBL/GenBank/DDBJ databases">
        <title>The genomes of 5 underutilized Papilionoideae crops provide insights into root nodulation and disease resistanc.</title>
        <authorList>
            <person name="Jiang F."/>
        </authorList>
    </citation>
    <scope>NUCLEOTIDE SEQUENCE [LARGE SCALE GENOMIC DNA]</scope>
    <source>
        <strain evidence="1">LVBAO_FW01</strain>
        <tissue evidence="1">Leaves</tissue>
    </source>
</reference>
<dbReference type="EMBL" id="JAYMYQ010000002">
    <property type="protein sequence ID" value="KAK7350474.1"/>
    <property type="molecule type" value="Genomic_DNA"/>
</dbReference>
<gene>
    <name evidence="1" type="ORF">VNO77_09160</name>
</gene>